<feature type="transmembrane region" description="Helical" evidence="1">
    <location>
        <begin position="29"/>
        <end position="51"/>
    </location>
</feature>
<dbReference type="EMBL" id="KN837203">
    <property type="protein sequence ID" value="KIJ34146.1"/>
    <property type="molecule type" value="Genomic_DNA"/>
</dbReference>
<accession>A0A0C9V9Z7</accession>
<keyword evidence="1" id="KW-0472">Membrane</keyword>
<keyword evidence="3" id="KW-1185">Reference proteome</keyword>
<evidence type="ECO:0000313" key="3">
    <source>
        <dbReference type="Proteomes" id="UP000054279"/>
    </source>
</evidence>
<dbReference type="HOGENOM" id="CLU_2293472_0_0_1"/>
<feature type="transmembrane region" description="Helical" evidence="1">
    <location>
        <begin position="58"/>
        <end position="83"/>
    </location>
</feature>
<dbReference type="Proteomes" id="UP000054279">
    <property type="component" value="Unassembled WGS sequence"/>
</dbReference>
<reference evidence="2 3" key="1">
    <citation type="submission" date="2014-06" db="EMBL/GenBank/DDBJ databases">
        <title>Evolutionary Origins and Diversification of the Mycorrhizal Mutualists.</title>
        <authorList>
            <consortium name="DOE Joint Genome Institute"/>
            <consortium name="Mycorrhizal Genomics Consortium"/>
            <person name="Kohler A."/>
            <person name="Kuo A."/>
            <person name="Nagy L.G."/>
            <person name="Floudas D."/>
            <person name="Copeland A."/>
            <person name="Barry K.W."/>
            <person name="Cichocki N."/>
            <person name="Veneault-Fourrey C."/>
            <person name="LaButti K."/>
            <person name="Lindquist E.A."/>
            <person name="Lipzen A."/>
            <person name="Lundell T."/>
            <person name="Morin E."/>
            <person name="Murat C."/>
            <person name="Riley R."/>
            <person name="Ohm R."/>
            <person name="Sun H."/>
            <person name="Tunlid A."/>
            <person name="Henrissat B."/>
            <person name="Grigoriev I.V."/>
            <person name="Hibbett D.S."/>
            <person name="Martin F."/>
        </authorList>
    </citation>
    <scope>NUCLEOTIDE SEQUENCE [LARGE SCALE GENOMIC DNA]</scope>
    <source>
        <strain evidence="2 3">SS14</strain>
    </source>
</reference>
<protein>
    <submittedName>
        <fullName evidence="2">Uncharacterized protein</fullName>
    </submittedName>
</protein>
<evidence type="ECO:0000256" key="1">
    <source>
        <dbReference type="SAM" id="Phobius"/>
    </source>
</evidence>
<keyword evidence="1" id="KW-1133">Transmembrane helix</keyword>
<sequence length="101" mass="10090">MVSFKHVIGTFGLLAVATASTLPLEKKQLALPAGCDAVGCVTAILALPAALPTTLNLVVTLAKTCVATPALLTTCVAILPLVLVPQVCTACLPASSLPLGL</sequence>
<dbReference type="AlphaFoldDB" id="A0A0C9V9Z7"/>
<organism evidence="2 3">
    <name type="scientific">Sphaerobolus stellatus (strain SS14)</name>
    <dbReference type="NCBI Taxonomy" id="990650"/>
    <lineage>
        <taxon>Eukaryota</taxon>
        <taxon>Fungi</taxon>
        <taxon>Dikarya</taxon>
        <taxon>Basidiomycota</taxon>
        <taxon>Agaricomycotina</taxon>
        <taxon>Agaricomycetes</taxon>
        <taxon>Phallomycetidae</taxon>
        <taxon>Geastrales</taxon>
        <taxon>Sphaerobolaceae</taxon>
        <taxon>Sphaerobolus</taxon>
    </lineage>
</organism>
<keyword evidence="1" id="KW-0812">Transmembrane</keyword>
<evidence type="ECO:0000313" key="2">
    <source>
        <dbReference type="EMBL" id="KIJ34146.1"/>
    </source>
</evidence>
<proteinExistence type="predicted"/>
<name>A0A0C9V9Z7_SPHS4</name>
<gene>
    <name evidence="2" type="ORF">M422DRAFT_35211</name>
</gene>